<dbReference type="PROSITE" id="PS50109">
    <property type="entry name" value="HIS_KIN"/>
    <property type="match status" value="1"/>
</dbReference>
<dbReference type="AlphaFoldDB" id="A0A372LNC4"/>
<evidence type="ECO:0000259" key="11">
    <source>
        <dbReference type="PROSITE" id="PS50109"/>
    </source>
</evidence>
<dbReference type="PANTHER" id="PTHR43065:SF34">
    <property type="entry name" value="SPORULATION KINASE A"/>
    <property type="match status" value="1"/>
</dbReference>
<dbReference type="InterPro" id="IPR036890">
    <property type="entry name" value="HATPase_C_sf"/>
</dbReference>
<evidence type="ECO:0000256" key="3">
    <source>
        <dbReference type="ARBA" id="ARBA00022553"/>
    </source>
</evidence>
<dbReference type="SMART" id="SM00091">
    <property type="entry name" value="PAS"/>
    <property type="match status" value="2"/>
</dbReference>
<keyword evidence="10" id="KW-0812">Transmembrane</keyword>
<dbReference type="FunFam" id="1.10.287.130:FF:000040">
    <property type="entry name" value="PAS domain-containing sensor histidine kinase"/>
    <property type="match status" value="1"/>
</dbReference>
<name>A0A372LNC4_9BACI</name>
<dbReference type="Pfam" id="PF13426">
    <property type="entry name" value="PAS_9"/>
    <property type="match status" value="1"/>
</dbReference>
<dbReference type="InterPro" id="IPR000014">
    <property type="entry name" value="PAS"/>
</dbReference>
<dbReference type="SUPFAM" id="SSF55874">
    <property type="entry name" value="ATPase domain of HSP90 chaperone/DNA topoisomerase II/histidine kinase"/>
    <property type="match status" value="1"/>
</dbReference>
<dbReference type="InterPro" id="IPR035965">
    <property type="entry name" value="PAS-like_dom_sf"/>
</dbReference>
<proteinExistence type="predicted"/>
<dbReference type="Gene3D" id="3.30.450.20">
    <property type="entry name" value="PAS domain"/>
    <property type="match status" value="2"/>
</dbReference>
<dbReference type="Pfam" id="PF00512">
    <property type="entry name" value="HisKA"/>
    <property type="match status" value="1"/>
</dbReference>
<dbReference type="Gene3D" id="1.10.287.130">
    <property type="match status" value="1"/>
</dbReference>
<keyword evidence="6 14" id="KW-0418">Kinase</keyword>
<evidence type="ECO:0000256" key="5">
    <source>
        <dbReference type="ARBA" id="ARBA00022741"/>
    </source>
</evidence>
<evidence type="ECO:0000256" key="7">
    <source>
        <dbReference type="ARBA" id="ARBA00022840"/>
    </source>
</evidence>
<dbReference type="CDD" id="cd00075">
    <property type="entry name" value="HATPase"/>
    <property type="match status" value="1"/>
</dbReference>
<evidence type="ECO:0000313" key="15">
    <source>
        <dbReference type="Proteomes" id="UP000264541"/>
    </source>
</evidence>
<evidence type="ECO:0000256" key="4">
    <source>
        <dbReference type="ARBA" id="ARBA00022679"/>
    </source>
</evidence>
<keyword evidence="8" id="KW-0749">Sporulation</keyword>
<dbReference type="InterPro" id="IPR000700">
    <property type="entry name" value="PAS-assoc_C"/>
</dbReference>
<feature type="domain" description="Histidine kinase" evidence="11">
    <location>
        <begin position="340"/>
        <end position="541"/>
    </location>
</feature>
<keyword evidence="15" id="KW-1185">Reference proteome</keyword>
<dbReference type="EC" id="2.7.13.3" evidence="2"/>
<keyword evidence="5" id="KW-0547">Nucleotide-binding</keyword>
<dbReference type="SMART" id="SM00388">
    <property type="entry name" value="HisKA"/>
    <property type="match status" value="1"/>
</dbReference>
<feature type="domain" description="PAS" evidence="12">
    <location>
        <begin position="201"/>
        <end position="273"/>
    </location>
</feature>
<dbReference type="Proteomes" id="UP000264541">
    <property type="component" value="Unassembled WGS sequence"/>
</dbReference>
<feature type="domain" description="PAC" evidence="13">
    <location>
        <begin position="148"/>
        <end position="200"/>
    </location>
</feature>
<keyword evidence="3" id="KW-0597">Phosphoprotein</keyword>
<sequence length="541" mass="61656">MSKGKIILIYICFGIVWVFGTDYSIDKLIADRKLSLIIQEIKGLLFVLFTGLLLYFYLAKSEKLSKLKEEERRLHTLINSMVDFVNFKDGEGRWIEANEFGLKLFQLENIDYKGKKDSELANYSGFFKEALSFCEVSDEETWQNKTISRCEENVPLPNGDIKTFDTIKVPLFHQNGSRKGLVVIGRDISERVAAEKKLSEKQQKYQSLFKYNPDPVYMMDLKGFITNINPQFESIFGLPHDELVGTSISDYTFHSAEEKDRLMESFLHVINNKTGINSGDIRLQTINGTRIFACTFVPMMIDDELAGIISYAKDVTQIRETQEILRKTEKLSVVGELAASVAHEVRNPLTSLKGFVQLLQTSEDEYKHYYSIMLSELDRINLIVSELLVLAKPQDLQYEKHSVIHLMTDVKALLEPQANIDGARISMDIKDPLPLISCEANQLKQVFINIIKNSIEASSQNINIVFEQNEEWIYINIKDDGCGMEEDRIKHLGEPFYSSKEKGTGLGLTVTYRIIEAHHGKISFNSVLDQGTEVKILLPIG</sequence>
<evidence type="ECO:0000256" key="8">
    <source>
        <dbReference type="ARBA" id="ARBA00022969"/>
    </source>
</evidence>
<dbReference type="SMART" id="SM00387">
    <property type="entry name" value="HATPase_c"/>
    <property type="match status" value="1"/>
</dbReference>
<dbReference type="GO" id="GO:0030435">
    <property type="term" value="P:sporulation resulting in formation of a cellular spore"/>
    <property type="evidence" value="ECO:0007669"/>
    <property type="project" value="UniProtKB-KW"/>
</dbReference>
<comment type="catalytic activity">
    <reaction evidence="1">
        <text>ATP + protein L-histidine = ADP + protein N-phospho-L-histidine.</text>
        <dbReference type="EC" id="2.7.13.3"/>
    </reaction>
</comment>
<keyword evidence="4" id="KW-0808">Transferase</keyword>
<evidence type="ECO:0000256" key="6">
    <source>
        <dbReference type="ARBA" id="ARBA00022777"/>
    </source>
</evidence>
<dbReference type="Pfam" id="PF08448">
    <property type="entry name" value="PAS_4"/>
    <property type="match status" value="1"/>
</dbReference>
<dbReference type="Gene3D" id="3.30.565.10">
    <property type="entry name" value="Histidine kinase-like ATPase, C-terminal domain"/>
    <property type="match status" value="1"/>
</dbReference>
<dbReference type="InterPro" id="IPR004358">
    <property type="entry name" value="Sig_transdc_His_kin-like_C"/>
</dbReference>
<protein>
    <recommendedName>
        <fullName evidence="2">histidine kinase</fullName>
        <ecNumber evidence="2">2.7.13.3</ecNumber>
    </recommendedName>
</protein>
<evidence type="ECO:0000256" key="10">
    <source>
        <dbReference type="SAM" id="Phobius"/>
    </source>
</evidence>
<evidence type="ECO:0000259" key="13">
    <source>
        <dbReference type="PROSITE" id="PS50113"/>
    </source>
</evidence>
<dbReference type="PRINTS" id="PR00344">
    <property type="entry name" value="BCTRLSENSOR"/>
</dbReference>
<dbReference type="RefSeq" id="WP_117326773.1">
    <property type="nucleotide sequence ID" value="NZ_QVTE01000030.1"/>
</dbReference>
<gene>
    <name evidence="14" type="ORF">D0469_10900</name>
</gene>
<evidence type="ECO:0000313" key="14">
    <source>
        <dbReference type="EMBL" id="RFU68983.1"/>
    </source>
</evidence>
<accession>A0A372LNC4</accession>
<dbReference type="NCBIfam" id="TIGR00229">
    <property type="entry name" value="sensory_box"/>
    <property type="match status" value="2"/>
</dbReference>
<keyword evidence="9" id="KW-0902">Two-component regulatory system</keyword>
<dbReference type="OrthoDB" id="9815750at2"/>
<evidence type="ECO:0000256" key="9">
    <source>
        <dbReference type="ARBA" id="ARBA00023012"/>
    </source>
</evidence>
<reference evidence="14 15" key="1">
    <citation type="submission" date="2018-08" db="EMBL/GenBank/DDBJ databases">
        <title>Bacillus chawlae sp. nov., Bacillus glennii sp. nov., and Bacillus saganii sp. nov. Isolated from the Vehicle Assembly Building at Kennedy Space Center where the Viking Spacecraft were Assembled.</title>
        <authorList>
            <person name="Seuylemezian A."/>
            <person name="Vaishampayan P."/>
        </authorList>
    </citation>
    <scope>NUCLEOTIDE SEQUENCE [LARGE SCALE GENOMIC DNA]</scope>
    <source>
        <strain evidence="14 15">V47-23a</strain>
    </source>
</reference>
<dbReference type="GO" id="GO:0005524">
    <property type="term" value="F:ATP binding"/>
    <property type="evidence" value="ECO:0007669"/>
    <property type="project" value="UniProtKB-KW"/>
</dbReference>
<comment type="caution">
    <text evidence="14">The sequence shown here is derived from an EMBL/GenBank/DDBJ whole genome shotgun (WGS) entry which is preliminary data.</text>
</comment>
<dbReference type="InterPro" id="IPR003594">
    <property type="entry name" value="HATPase_dom"/>
</dbReference>
<dbReference type="PROSITE" id="PS50112">
    <property type="entry name" value="PAS"/>
    <property type="match status" value="1"/>
</dbReference>
<dbReference type="SUPFAM" id="SSF47384">
    <property type="entry name" value="Homodimeric domain of signal transducing histidine kinase"/>
    <property type="match status" value="1"/>
</dbReference>
<dbReference type="InterPro" id="IPR005467">
    <property type="entry name" value="His_kinase_dom"/>
</dbReference>
<dbReference type="PROSITE" id="PS50113">
    <property type="entry name" value="PAC"/>
    <property type="match status" value="1"/>
</dbReference>
<keyword evidence="10" id="KW-0472">Membrane</keyword>
<dbReference type="GO" id="GO:0000155">
    <property type="term" value="F:phosphorelay sensor kinase activity"/>
    <property type="evidence" value="ECO:0007669"/>
    <property type="project" value="InterPro"/>
</dbReference>
<dbReference type="SUPFAM" id="SSF55785">
    <property type="entry name" value="PYP-like sensor domain (PAS domain)"/>
    <property type="match status" value="2"/>
</dbReference>
<dbReference type="EMBL" id="QVTE01000030">
    <property type="protein sequence ID" value="RFU68983.1"/>
    <property type="molecule type" value="Genomic_DNA"/>
</dbReference>
<dbReference type="PANTHER" id="PTHR43065">
    <property type="entry name" value="SENSOR HISTIDINE KINASE"/>
    <property type="match status" value="1"/>
</dbReference>
<dbReference type="InterPro" id="IPR013656">
    <property type="entry name" value="PAS_4"/>
</dbReference>
<organism evidence="14 15">
    <name type="scientific">Peribacillus saganii</name>
    <dbReference type="NCBI Taxonomy" id="2303992"/>
    <lineage>
        <taxon>Bacteria</taxon>
        <taxon>Bacillati</taxon>
        <taxon>Bacillota</taxon>
        <taxon>Bacilli</taxon>
        <taxon>Bacillales</taxon>
        <taxon>Bacillaceae</taxon>
        <taxon>Peribacillus</taxon>
    </lineage>
</organism>
<keyword evidence="10" id="KW-1133">Transmembrane helix</keyword>
<dbReference type="Pfam" id="PF02518">
    <property type="entry name" value="HATPase_c"/>
    <property type="match status" value="1"/>
</dbReference>
<evidence type="ECO:0000256" key="1">
    <source>
        <dbReference type="ARBA" id="ARBA00000085"/>
    </source>
</evidence>
<keyword evidence="7" id="KW-0067">ATP-binding</keyword>
<feature type="transmembrane region" description="Helical" evidence="10">
    <location>
        <begin position="37"/>
        <end position="58"/>
    </location>
</feature>
<feature type="transmembrane region" description="Helical" evidence="10">
    <location>
        <begin position="7"/>
        <end position="25"/>
    </location>
</feature>
<evidence type="ECO:0000259" key="12">
    <source>
        <dbReference type="PROSITE" id="PS50112"/>
    </source>
</evidence>
<dbReference type="CDD" id="cd00130">
    <property type="entry name" value="PAS"/>
    <property type="match status" value="1"/>
</dbReference>
<dbReference type="CDD" id="cd00082">
    <property type="entry name" value="HisKA"/>
    <property type="match status" value="1"/>
</dbReference>
<evidence type="ECO:0000256" key="2">
    <source>
        <dbReference type="ARBA" id="ARBA00012438"/>
    </source>
</evidence>
<dbReference type="InterPro" id="IPR003661">
    <property type="entry name" value="HisK_dim/P_dom"/>
</dbReference>
<dbReference type="InterPro" id="IPR036097">
    <property type="entry name" value="HisK_dim/P_sf"/>
</dbReference>